<name>A0ABQ9EMQ7_TEGGR</name>
<proteinExistence type="inferred from homology"/>
<evidence type="ECO:0000256" key="14">
    <source>
        <dbReference type="SAM" id="MobiDB-lite"/>
    </source>
</evidence>
<feature type="compositionally biased region" description="Basic residues" evidence="14">
    <location>
        <begin position="552"/>
        <end position="563"/>
    </location>
</feature>
<protein>
    <recommendedName>
        <fullName evidence="10 13">tRNA (guanine(26)-N(2))-dimethyltransferase</fullName>
        <ecNumber evidence="10 13">2.1.1.216</ecNumber>
    </recommendedName>
</protein>
<feature type="compositionally biased region" description="Polar residues" evidence="14">
    <location>
        <begin position="88"/>
        <end position="106"/>
    </location>
</feature>
<evidence type="ECO:0000256" key="11">
    <source>
        <dbReference type="ARBA" id="ARBA00051897"/>
    </source>
</evidence>
<organism evidence="16 17">
    <name type="scientific">Tegillarca granosa</name>
    <name type="common">Malaysian cockle</name>
    <name type="synonym">Anadara granosa</name>
    <dbReference type="NCBI Taxonomy" id="220873"/>
    <lineage>
        <taxon>Eukaryota</taxon>
        <taxon>Metazoa</taxon>
        <taxon>Spiralia</taxon>
        <taxon>Lophotrochozoa</taxon>
        <taxon>Mollusca</taxon>
        <taxon>Bivalvia</taxon>
        <taxon>Autobranchia</taxon>
        <taxon>Pteriomorphia</taxon>
        <taxon>Arcoida</taxon>
        <taxon>Arcoidea</taxon>
        <taxon>Arcidae</taxon>
        <taxon>Tegillarca</taxon>
    </lineage>
</organism>
<dbReference type="InterPro" id="IPR029063">
    <property type="entry name" value="SAM-dependent_MTases_sf"/>
</dbReference>
<accession>A0ABQ9EMQ7</accession>
<dbReference type="Gene3D" id="2.30.30.1190">
    <property type="match status" value="1"/>
</dbReference>
<dbReference type="SUPFAM" id="SSF90229">
    <property type="entry name" value="CCCH zinc finger"/>
    <property type="match status" value="1"/>
</dbReference>
<feature type="region of interest" description="Disordered" evidence="14">
    <location>
        <begin position="88"/>
        <end position="107"/>
    </location>
</feature>
<dbReference type="Pfam" id="PF02005">
    <property type="entry name" value="TRM"/>
    <property type="match status" value="1"/>
</dbReference>
<sequence>MIINDVRIITRQIVRSHRHIGQVFKVFYSSSGIVQDSMDETNPYQEVREGKADILLPKSVFYNPVQEFNRDLTIAVLTQYVKDKFGSQNTVDDNNKTAQNQQTSTEGGVRDVNEINITREMLPGKSYENGIRILEGLSASGLRSVRFGLEIPGVKEVIANDFDKNAVEFIEKNIERNKLHGLVKSNYGDAAMVMYQNKDPRDRFDVIDLDPYGSPSHFLDAAVQAVKDDGILCVTCTDMAVLCGIAGETCYSKYGAMALKEKYCHEMALRIVLQCIESHANRYSRYTEPLLAISADFYVRLFVKLHSGQGKVKRSVSKMASVYSCVGCGACSLQRLGNAIPTKGDNFKYTPPSGPPVNMECEHCGSRHRVGGPIWAESMYNMDFISRVITGLQKEQFKTSPRIIGMLTMMTEELPDVPLYYIIDQLCSLLHCNVIPLIQFRSALLNAGYRVSLSHAAKGSAKTDAPMNVIWDILRCWTKLNPIKKERIVPGSLIEKILSKEMTTDISFDVHPDANPKSREVKLLRWQANPEKDWGPKSMPKRGATEDDQSQKKLKNQGKRKNKKSNENVNRTNKKQYPCKYFKAGNCNHGDDCVYVHDEIQINEQSNPKEENKMEI</sequence>
<evidence type="ECO:0000256" key="6">
    <source>
        <dbReference type="ARBA" id="ARBA00022723"/>
    </source>
</evidence>
<evidence type="ECO:0000256" key="12">
    <source>
        <dbReference type="PROSITE-ProRule" id="PRU00723"/>
    </source>
</evidence>
<keyword evidence="7 12" id="KW-0863">Zinc-finger</keyword>
<keyword evidence="5 13" id="KW-0819">tRNA processing</keyword>
<dbReference type="PANTHER" id="PTHR10631:SF3">
    <property type="entry name" value="TRNA (GUANINE(26)-N(2))-DIMETHYLTRANSFERASE"/>
    <property type="match status" value="1"/>
</dbReference>
<dbReference type="NCBIfam" id="TIGR00308">
    <property type="entry name" value="TRM1"/>
    <property type="match status" value="1"/>
</dbReference>
<dbReference type="InterPro" id="IPR042296">
    <property type="entry name" value="tRNA_met_Trm1_C"/>
</dbReference>
<dbReference type="PROSITE" id="PS51626">
    <property type="entry name" value="SAM_MT_TRM1"/>
    <property type="match status" value="1"/>
</dbReference>
<dbReference type="Gene3D" id="3.30.56.70">
    <property type="entry name" value="N2,N2-dimethylguanosine tRNA methyltransferase, C-terminal domain"/>
    <property type="match status" value="1"/>
</dbReference>
<keyword evidence="1 13" id="KW-0820">tRNA-binding</keyword>
<evidence type="ECO:0000256" key="13">
    <source>
        <dbReference type="PROSITE-ProRule" id="PRU00958"/>
    </source>
</evidence>
<comment type="similarity">
    <text evidence="13">Belongs to the class I-like SAM-binding methyltransferase superfamily. Trm1 family.</text>
</comment>
<keyword evidence="8 12" id="KW-0862">Zinc</keyword>
<gene>
    <name evidence="16" type="ORF">KUTeg_018408</name>
</gene>
<feature type="domain" description="C3H1-type" evidence="15">
    <location>
        <begin position="573"/>
        <end position="600"/>
    </location>
</feature>
<evidence type="ECO:0000256" key="5">
    <source>
        <dbReference type="ARBA" id="ARBA00022694"/>
    </source>
</evidence>
<keyword evidence="17" id="KW-1185">Reference proteome</keyword>
<evidence type="ECO:0000256" key="1">
    <source>
        <dbReference type="ARBA" id="ARBA00022555"/>
    </source>
</evidence>
<keyword evidence="3 13" id="KW-0808">Transferase</keyword>
<dbReference type="SMART" id="SM00356">
    <property type="entry name" value="ZnF_C3H1"/>
    <property type="match status" value="1"/>
</dbReference>
<dbReference type="InterPro" id="IPR000571">
    <property type="entry name" value="Znf_CCCH"/>
</dbReference>
<comment type="catalytic activity">
    <reaction evidence="11 13">
        <text>guanosine(26) in tRNA + 2 S-adenosyl-L-methionine = N(2)-dimethylguanosine(26) in tRNA + 2 S-adenosyl-L-homocysteine + 2 H(+)</text>
        <dbReference type="Rhea" id="RHEA:43140"/>
        <dbReference type="Rhea" id="RHEA-COMP:10359"/>
        <dbReference type="Rhea" id="RHEA-COMP:10360"/>
        <dbReference type="ChEBI" id="CHEBI:15378"/>
        <dbReference type="ChEBI" id="CHEBI:57856"/>
        <dbReference type="ChEBI" id="CHEBI:59789"/>
        <dbReference type="ChEBI" id="CHEBI:74269"/>
        <dbReference type="ChEBI" id="CHEBI:74513"/>
        <dbReference type="EC" id="2.1.1.216"/>
    </reaction>
</comment>
<dbReference type="PANTHER" id="PTHR10631">
    <property type="entry name" value="N 2 ,N 2 -DIMETHYLGUANOSINE TRNA METHYLTRANSFERASE"/>
    <property type="match status" value="1"/>
</dbReference>
<keyword evidence="2 13" id="KW-0489">Methyltransferase</keyword>
<comment type="caution">
    <text evidence="16">The sequence shown here is derived from an EMBL/GenBank/DDBJ whole genome shotgun (WGS) entry which is preliminary data.</text>
</comment>
<evidence type="ECO:0000256" key="10">
    <source>
        <dbReference type="ARBA" id="ARBA00039099"/>
    </source>
</evidence>
<dbReference type="PROSITE" id="PS50103">
    <property type="entry name" value="ZF_C3H1"/>
    <property type="match status" value="1"/>
</dbReference>
<evidence type="ECO:0000256" key="4">
    <source>
        <dbReference type="ARBA" id="ARBA00022691"/>
    </source>
</evidence>
<evidence type="ECO:0000256" key="9">
    <source>
        <dbReference type="ARBA" id="ARBA00022884"/>
    </source>
</evidence>
<dbReference type="InterPro" id="IPR002905">
    <property type="entry name" value="Trm1"/>
</dbReference>
<evidence type="ECO:0000313" key="16">
    <source>
        <dbReference type="EMBL" id="KAJ8304825.1"/>
    </source>
</evidence>
<evidence type="ECO:0000313" key="17">
    <source>
        <dbReference type="Proteomes" id="UP001217089"/>
    </source>
</evidence>
<feature type="region of interest" description="Disordered" evidence="14">
    <location>
        <begin position="527"/>
        <end position="575"/>
    </location>
</feature>
<keyword evidence="4 13" id="KW-0949">S-adenosyl-L-methionine</keyword>
<dbReference type="Proteomes" id="UP001217089">
    <property type="component" value="Unassembled WGS sequence"/>
</dbReference>
<reference evidence="16 17" key="1">
    <citation type="submission" date="2022-12" db="EMBL/GenBank/DDBJ databases">
        <title>Chromosome-level genome of Tegillarca granosa.</title>
        <authorList>
            <person name="Kim J."/>
        </authorList>
    </citation>
    <scope>NUCLEOTIDE SEQUENCE [LARGE SCALE GENOMIC DNA]</scope>
    <source>
        <strain evidence="16">Teg-2019</strain>
        <tissue evidence="16">Adductor muscle</tissue>
    </source>
</reference>
<keyword evidence="9 13" id="KW-0694">RNA-binding</keyword>
<dbReference type="Gene3D" id="3.40.50.150">
    <property type="entry name" value="Vaccinia Virus protein VP39"/>
    <property type="match status" value="1"/>
</dbReference>
<dbReference type="EMBL" id="JARBDR010000903">
    <property type="protein sequence ID" value="KAJ8304825.1"/>
    <property type="molecule type" value="Genomic_DNA"/>
</dbReference>
<evidence type="ECO:0000256" key="8">
    <source>
        <dbReference type="ARBA" id="ARBA00022833"/>
    </source>
</evidence>
<evidence type="ECO:0000259" key="15">
    <source>
        <dbReference type="PROSITE" id="PS50103"/>
    </source>
</evidence>
<dbReference type="SUPFAM" id="SSF53335">
    <property type="entry name" value="S-adenosyl-L-methionine-dependent methyltransferases"/>
    <property type="match status" value="1"/>
</dbReference>
<keyword evidence="6 12" id="KW-0479">Metal-binding</keyword>
<dbReference type="EC" id="2.1.1.216" evidence="10 13"/>
<dbReference type="CDD" id="cd02440">
    <property type="entry name" value="AdoMet_MTases"/>
    <property type="match status" value="1"/>
</dbReference>
<evidence type="ECO:0000256" key="3">
    <source>
        <dbReference type="ARBA" id="ARBA00022679"/>
    </source>
</evidence>
<dbReference type="InterPro" id="IPR036855">
    <property type="entry name" value="Znf_CCCH_sf"/>
</dbReference>
<feature type="zinc finger region" description="C3H1-type" evidence="12">
    <location>
        <begin position="573"/>
        <end position="600"/>
    </location>
</feature>
<evidence type="ECO:0000256" key="2">
    <source>
        <dbReference type="ARBA" id="ARBA00022603"/>
    </source>
</evidence>
<evidence type="ECO:0000256" key="7">
    <source>
        <dbReference type="ARBA" id="ARBA00022771"/>
    </source>
</evidence>